<evidence type="ECO:0000256" key="4">
    <source>
        <dbReference type="ARBA" id="ARBA00022989"/>
    </source>
</evidence>
<dbReference type="InterPro" id="IPR003838">
    <property type="entry name" value="ABC3_permease_C"/>
</dbReference>
<feature type="domain" description="ABC3 transporter permease C-terminal" evidence="8">
    <location>
        <begin position="291"/>
        <end position="404"/>
    </location>
</feature>
<dbReference type="Pfam" id="PF02687">
    <property type="entry name" value="FtsX"/>
    <property type="match status" value="1"/>
</dbReference>
<keyword evidence="2" id="KW-1003">Cell membrane</keyword>
<keyword evidence="5 7" id="KW-0472">Membrane</keyword>
<feature type="transmembrane region" description="Helical" evidence="7">
    <location>
        <begin position="288"/>
        <end position="313"/>
    </location>
</feature>
<keyword evidence="11" id="KW-1185">Reference proteome</keyword>
<evidence type="ECO:0000256" key="6">
    <source>
        <dbReference type="ARBA" id="ARBA00038076"/>
    </source>
</evidence>
<evidence type="ECO:0000256" key="1">
    <source>
        <dbReference type="ARBA" id="ARBA00004651"/>
    </source>
</evidence>
<protein>
    <submittedName>
        <fullName evidence="10">ABC transporter permease</fullName>
    </submittedName>
</protein>
<evidence type="ECO:0000256" key="7">
    <source>
        <dbReference type="SAM" id="Phobius"/>
    </source>
</evidence>
<gene>
    <name evidence="10" type="ORF">ACFOSH_23025</name>
</gene>
<organism evidence="10 11">
    <name type="scientific">Amycolatopsis speibonae</name>
    <dbReference type="NCBI Taxonomy" id="1450224"/>
    <lineage>
        <taxon>Bacteria</taxon>
        <taxon>Bacillati</taxon>
        <taxon>Actinomycetota</taxon>
        <taxon>Actinomycetes</taxon>
        <taxon>Pseudonocardiales</taxon>
        <taxon>Pseudonocardiaceae</taxon>
        <taxon>Amycolatopsis</taxon>
    </lineage>
</organism>
<evidence type="ECO:0000256" key="2">
    <source>
        <dbReference type="ARBA" id="ARBA00022475"/>
    </source>
</evidence>
<keyword evidence="3 7" id="KW-0812">Transmembrane</keyword>
<feature type="transmembrane region" description="Helical" evidence="7">
    <location>
        <begin position="377"/>
        <end position="400"/>
    </location>
</feature>
<dbReference type="InterPro" id="IPR050250">
    <property type="entry name" value="Macrolide_Exporter_MacB"/>
</dbReference>
<dbReference type="PANTHER" id="PTHR30572:SF4">
    <property type="entry name" value="ABC TRANSPORTER PERMEASE YTRF"/>
    <property type="match status" value="1"/>
</dbReference>
<sequence length="410" mass="42201">MRERDLGLGTPRLRLRDLLKEAFLSIAGHPARSLLTTIGTILGAAAFVATLGISSTLTQQVSDVFDLRRATEVLVEPSEAARNPGDARETPAWQDPAGLAVLRGLNGVEAAGRRMTVSETPIRRTAGETSPEVKAKIMGADPGALGVIEPAVTLGRTYDEYHEKTAAPVILLPRGLADRLGIDRVGVAVFAGDRGFTVIGIFDDVQRRSETLLSPVIPFSVAEKLAVGATAEPPRRDVIIKTAPGAAQMIGGQAPLALLPTAVGAVRAVAPPDPQSLRREIEGNVTQLSLILSAVALAIGTVSIANAATAGIAARTPEIGLRRAVGAKPGHVFAQLLGETTLLGALGGIIGAMAGVVITASVSVFNGWTPVIDTGSALVASACGALAGLLAGLVPAFRAMRIQPVAALQR</sequence>
<evidence type="ECO:0000313" key="10">
    <source>
        <dbReference type="EMBL" id="MFC3452319.1"/>
    </source>
</evidence>
<dbReference type="Pfam" id="PF12704">
    <property type="entry name" value="MacB_PCD"/>
    <property type="match status" value="1"/>
</dbReference>
<evidence type="ECO:0000256" key="5">
    <source>
        <dbReference type="ARBA" id="ARBA00023136"/>
    </source>
</evidence>
<evidence type="ECO:0000313" key="11">
    <source>
        <dbReference type="Proteomes" id="UP001595645"/>
    </source>
</evidence>
<comment type="subcellular location">
    <subcellularLocation>
        <location evidence="1">Cell membrane</location>
        <topology evidence="1">Multi-pass membrane protein</topology>
    </subcellularLocation>
</comment>
<comment type="similarity">
    <text evidence="6">Belongs to the ABC-4 integral membrane protein family.</text>
</comment>
<evidence type="ECO:0000259" key="9">
    <source>
        <dbReference type="Pfam" id="PF12704"/>
    </source>
</evidence>
<dbReference type="Proteomes" id="UP001595645">
    <property type="component" value="Unassembled WGS sequence"/>
</dbReference>
<feature type="domain" description="MacB-like periplasmic core" evidence="9">
    <location>
        <begin position="33"/>
        <end position="247"/>
    </location>
</feature>
<proteinExistence type="inferred from homology"/>
<feature type="transmembrane region" description="Helical" evidence="7">
    <location>
        <begin position="342"/>
        <end position="365"/>
    </location>
</feature>
<dbReference type="EMBL" id="JBHRWK010000035">
    <property type="protein sequence ID" value="MFC3452319.1"/>
    <property type="molecule type" value="Genomic_DNA"/>
</dbReference>
<comment type="caution">
    <text evidence="10">The sequence shown here is derived from an EMBL/GenBank/DDBJ whole genome shotgun (WGS) entry which is preliminary data.</text>
</comment>
<accession>A0ABV7NZQ3</accession>
<evidence type="ECO:0000259" key="8">
    <source>
        <dbReference type="Pfam" id="PF02687"/>
    </source>
</evidence>
<reference evidence="11" key="1">
    <citation type="journal article" date="2019" name="Int. J. Syst. Evol. Microbiol.">
        <title>The Global Catalogue of Microorganisms (GCM) 10K type strain sequencing project: providing services to taxonomists for standard genome sequencing and annotation.</title>
        <authorList>
            <consortium name="The Broad Institute Genomics Platform"/>
            <consortium name="The Broad Institute Genome Sequencing Center for Infectious Disease"/>
            <person name="Wu L."/>
            <person name="Ma J."/>
        </authorList>
    </citation>
    <scope>NUCLEOTIDE SEQUENCE [LARGE SCALE GENOMIC DNA]</scope>
    <source>
        <strain evidence="11">CGMCC 4.7676</strain>
    </source>
</reference>
<evidence type="ECO:0000256" key="3">
    <source>
        <dbReference type="ARBA" id="ARBA00022692"/>
    </source>
</evidence>
<dbReference type="PANTHER" id="PTHR30572">
    <property type="entry name" value="MEMBRANE COMPONENT OF TRANSPORTER-RELATED"/>
    <property type="match status" value="1"/>
</dbReference>
<dbReference type="RefSeq" id="WP_378241105.1">
    <property type="nucleotide sequence ID" value="NZ_JBHRWK010000035.1"/>
</dbReference>
<dbReference type="InterPro" id="IPR025857">
    <property type="entry name" value="MacB_PCD"/>
</dbReference>
<keyword evidence="4 7" id="KW-1133">Transmembrane helix</keyword>
<name>A0ABV7NZQ3_9PSEU</name>